<dbReference type="KEGG" id="cace:CACET_c03050"/>
<keyword evidence="9" id="KW-1185">Reference proteome</keyword>
<dbReference type="NCBIfam" id="TIGR02024">
    <property type="entry name" value="FtcD"/>
    <property type="match status" value="1"/>
</dbReference>
<evidence type="ECO:0000256" key="6">
    <source>
        <dbReference type="ARBA" id="ARBA00022808"/>
    </source>
</evidence>
<dbReference type="AlphaFoldDB" id="A0A0D8I751"/>
<dbReference type="GO" id="GO:0019557">
    <property type="term" value="P:L-histidine catabolic process to glutamate and formate"/>
    <property type="evidence" value="ECO:0007669"/>
    <property type="project" value="UniProtKB-UniPathway"/>
</dbReference>
<dbReference type="GO" id="GO:0005542">
    <property type="term" value="F:folic acid binding"/>
    <property type="evidence" value="ECO:0007669"/>
    <property type="project" value="UniProtKB-KW"/>
</dbReference>
<dbReference type="PANTHER" id="PTHR12234:SF8">
    <property type="entry name" value="FORMIMINOTRANSFERASE-CYCLODEAMINASE"/>
    <property type="match status" value="1"/>
</dbReference>
<dbReference type="Pfam" id="PF07837">
    <property type="entry name" value="FTCD_N"/>
    <property type="match status" value="1"/>
</dbReference>
<dbReference type="STRING" id="84022.CACET_c03050"/>
<accession>A0A0D8I751</accession>
<evidence type="ECO:0000313" key="8">
    <source>
        <dbReference type="EMBL" id="AKL93821.1"/>
    </source>
</evidence>
<dbReference type="InterPro" id="IPR013802">
    <property type="entry name" value="Formiminotransferase_C"/>
</dbReference>
<dbReference type="GO" id="GO:0019556">
    <property type="term" value="P:L-histidine catabolic process to glutamate and formamide"/>
    <property type="evidence" value="ECO:0007669"/>
    <property type="project" value="UniProtKB-UniPathway"/>
</dbReference>
<evidence type="ECO:0000313" key="9">
    <source>
        <dbReference type="Proteomes" id="UP000035704"/>
    </source>
</evidence>
<evidence type="ECO:0000256" key="4">
    <source>
        <dbReference type="ARBA" id="ARBA00022490"/>
    </source>
</evidence>
<dbReference type="GO" id="GO:0005737">
    <property type="term" value="C:cytoplasm"/>
    <property type="evidence" value="ECO:0007669"/>
    <property type="project" value="UniProtKB-SubCell"/>
</dbReference>
<dbReference type="PANTHER" id="PTHR12234">
    <property type="entry name" value="FORMIMINOTRANSFERASE-CYCLODEAMINASE"/>
    <property type="match status" value="1"/>
</dbReference>
<comment type="pathway">
    <text evidence="2">Amino-acid degradation; L-histidine degradation into L-glutamate; L-glutamate from N-formimidoyl-L-glutamate (transferase route): step 1/1.</text>
</comment>
<dbReference type="UniPathway" id="UPA00379">
    <property type="reaction ID" value="UER00555"/>
</dbReference>
<dbReference type="PATRIC" id="fig|84022.5.peg.2053"/>
<dbReference type="EC" id="2.1.2.5" evidence="3"/>
<evidence type="ECO:0000256" key="5">
    <source>
        <dbReference type="ARBA" id="ARBA00022679"/>
    </source>
</evidence>
<protein>
    <recommendedName>
        <fullName evidence="3">glutamate formimidoyltransferase</fullName>
        <ecNumber evidence="3">2.1.2.5</ecNumber>
    </recommendedName>
</protein>
<dbReference type="GO" id="GO:0030409">
    <property type="term" value="F:glutamate formimidoyltransferase activity"/>
    <property type="evidence" value="ECO:0007669"/>
    <property type="project" value="UniProtKB-EC"/>
</dbReference>
<dbReference type="InterPro" id="IPR051623">
    <property type="entry name" value="FTCD"/>
</dbReference>
<dbReference type="SMART" id="SM01221">
    <property type="entry name" value="FTCD"/>
    <property type="match status" value="1"/>
</dbReference>
<proteinExistence type="predicted"/>
<dbReference type="InterPro" id="IPR022384">
    <property type="entry name" value="FormiminoTrfase_cat_dom_sf"/>
</dbReference>
<keyword evidence="6" id="KW-0369">Histidine metabolism</keyword>
<name>A0A0D8I751_9CLOT</name>
<evidence type="ECO:0000256" key="2">
    <source>
        <dbReference type="ARBA" id="ARBA00005082"/>
    </source>
</evidence>
<comment type="subcellular location">
    <subcellularLocation>
        <location evidence="1">Cytoplasm</location>
    </subcellularLocation>
</comment>
<dbReference type="SMART" id="SM01222">
    <property type="entry name" value="FTCD_N"/>
    <property type="match status" value="1"/>
</dbReference>
<keyword evidence="4" id="KW-0963">Cytoplasm</keyword>
<evidence type="ECO:0000256" key="3">
    <source>
        <dbReference type="ARBA" id="ARBA00012252"/>
    </source>
</evidence>
<evidence type="ECO:0000256" key="1">
    <source>
        <dbReference type="ARBA" id="ARBA00004496"/>
    </source>
</evidence>
<dbReference type="OrthoDB" id="9773217at2"/>
<dbReference type="Pfam" id="PF02971">
    <property type="entry name" value="FTCD"/>
    <property type="match status" value="1"/>
</dbReference>
<gene>
    <name evidence="8" type="primary">ftcD</name>
    <name evidence="8" type="ORF">CACET_c03050</name>
</gene>
<sequence>MKKLIECVPNFSEGRNTGIVEEIIDEVRKIEGITILDYSSDKDHNRTVLTMIGSPERIKEAAINSARKAAELIDMSKHEGAHPRMGATDVIPFTPVAHVTIEECIEVAKEVGAEIGNWEIPVYLYEDAATTPDRKNLASVRKGQYEGFFEKINKEEWKPDFGPQAMNAKSGCTAVGVRVPLVAYNINLDTPDVEIADKIAKKVRHLGGGLVYVKAIGLKLEERNQTQVSMNLVNYEKTAIYQAFEMVKIEAKRYGANVVGSEVIGTVPMKSLLDAAEYYLQIENFSMEQILEKRLLDEQ</sequence>
<dbReference type="EMBL" id="CP009687">
    <property type="protein sequence ID" value="AKL93821.1"/>
    <property type="molecule type" value="Genomic_DNA"/>
</dbReference>
<dbReference type="InterPro" id="IPR037070">
    <property type="entry name" value="Formiminotransferase_C_sf"/>
</dbReference>
<dbReference type="SUPFAM" id="SSF55116">
    <property type="entry name" value="Formiminotransferase domain of formiminotransferase-cyclodeaminase"/>
    <property type="match status" value="2"/>
</dbReference>
<dbReference type="InterPro" id="IPR004227">
    <property type="entry name" value="Formiminotransferase_cat"/>
</dbReference>
<dbReference type="RefSeq" id="WP_044826137.1">
    <property type="nucleotide sequence ID" value="NZ_CP009687.1"/>
</dbReference>
<keyword evidence="7" id="KW-0290">Folate-binding</keyword>
<reference evidence="8 9" key="1">
    <citation type="submission" date="2014-10" db="EMBL/GenBank/DDBJ databases">
        <title>Genome sequence of Clostridium aceticum DSM 1496.</title>
        <authorList>
            <person name="Poehlein A."/>
            <person name="Schiel-Bengelsdorf B."/>
            <person name="Gottschalk G."/>
            <person name="Duerre P."/>
            <person name="Daniel R."/>
        </authorList>
    </citation>
    <scope>NUCLEOTIDE SEQUENCE [LARGE SCALE GENOMIC DNA]</scope>
    <source>
        <strain evidence="8 9">DSM 1496</strain>
    </source>
</reference>
<keyword evidence="5 8" id="KW-0808">Transferase</keyword>
<organism evidence="8 9">
    <name type="scientific">Clostridium aceticum</name>
    <dbReference type="NCBI Taxonomy" id="84022"/>
    <lineage>
        <taxon>Bacteria</taxon>
        <taxon>Bacillati</taxon>
        <taxon>Bacillota</taxon>
        <taxon>Clostridia</taxon>
        <taxon>Eubacteriales</taxon>
        <taxon>Clostridiaceae</taxon>
        <taxon>Clostridium</taxon>
    </lineage>
</organism>
<dbReference type="Gene3D" id="3.30.990.10">
    <property type="entry name" value="Formiminotransferase, N-terminal subdomain"/>
    <property type="match status" value="1"/>
</dbReference>
<dbReference type="Gene3D" id="3.30.70.670">
    <property type="entry name" value="Formiminotransferase, C-terminal subdomain"/>
    <property type="match status" value="1"/>
</dbReference>
<dbReference type="Proteomes" id="UP000035704">
    <property type="component" value="Chromosome"/>
</dbReference>
<evidence type="ECO:0000256" key="7">
    <source>
        <dbReference type="ARBA" id="ARBA00022954"/>
    </source>
</evidence>
<dbReference type="InterPro" id="IPR037064">
    <property type="entry name" value="Formiminotransferase_N_sf"/>
</dbReference>
<dbReference type="InterPro" id="IPR012886">
    <property type="entry name" value="Formiminotransferase_N"/>
</dbReference>